<comment type="caution">
    <text evidence="2">The sequence shown here is derived from an EMBL/GenBank/DDBJ whole genome shotgun (WGS) entry which is preliminary data.</text>
</comment>
<reference evidence="2 3" key="1">
    <citation type="submission" date="2019-06" db="EMBL/GenBank/DDBJ databases">
        <title>Draft genome sequence of Methanolobus vulcani B1d.</title>
        <authorList>
            <person name="Creighbaum A.J."/>
            <person name="Ticak T."/>
            <person name="Hariraju D."/>
            <person name="Arivett B.A."/>
            <person name="Ferguson D.J.Jr."/>
        </authorList>
    </citation>
    <scope>NUCLEOTIDE SEQUENCE [LARGE SCALE GENOMIC DNA]</scope>
    <source>
        <strain evidence="2 3">B1d</strain>
    </source>
</reference>
<protein>
    <submittedName>
        <fullName evidence="2">Uncharacterized protein</fullName>
    </submittedName>
</protein>
<name>A0A7Z8KRM7_9EURY</name>
<keyword evidence="3" id="KW-1185">Reference proteome</keyword>
<gene>
    <name evidence="2" type="ORF">FKV42_05235</name>
</gene>
<proteinExistence type="predicted"/>
<evidence type="ECO:0000313" key="2">
    <source>
        <dbReference type="EMBL" id="TQD26163.1"/>
    </source>
</evidence>
<accession>A0A7Z8KRM7</accession>
<evidence type="ECO:0000256" key="1">
    <source>
        <dbReference type="SAM" id="MobiDB-lite"/>
    </source>
</evidence>
<dbReference type="AlphaFoldDB" id="A0A7Z8KRM7"/>
<sequence>MKRLTISMSDELFDKLDVIENKSLFIRKLIERELDAVDNFPSEEVIPWSEGFSILKNDVNTISKRLEEMESKLAGMSPAYENEPLMQESFDPVLQETPEQIPALHEDLAQNMDSHETAAPVLQIPTENISTPNITENNDADHPDIQVPVEADTGITMEEVHETAINDLEIETVKTEDFGNIEKQIPELNVPINTQEAAETVPPVETTAQEPTSMETVIMEEQIIPDEMTVQVENKEVVFSHSLPETELQSAATTEIPQEHKLSELVAEKIHKETEEEISHFNEPEMPSFMPSEQETMQPGIQMPEFKPPEQEIPQQEFQMPEFKPPEQEMTQQEFQMPEFKPPEQEMTQQEFQMPEFKPPEQEMTQQEFQMPEFKPPEQEMAQTEFQMPEFKPPEQERAQTAFAMPELQMPETAPLPPANDAEFAMPEMKAPDIPPATGQAMPPFNMGTETMPEMQSTAPQMQAPGVQDDTNQGTGTKPDKLETNILMYMPRGAKVKKEIIKSLVSRQFSQEDIEKKIQELVARQILILKQENGVEQLHRLK</sequence>
<evidence type="ECO:0000313" key="3">
    <source>
        <dbReference type="Proteomes" id="UP000319335"/>
    </source>
</evidence>
<organism evidence="2 3">
    <name type="scientific">Methanolobus vulcani</name>
    <dbReference type="NCBI Taxonomy" id="38026"/>
    <lineage>
        <taxon>Archaea</taxon>
        <taxon>Methanobacteriati</taxon>
        <taxon>Methanobacteriota</taxon>
        <taxon>Stenosarchaea group</taxon>
        <taxon>Methanomicrobia</taxon>
        <taxon>Methanosarcinales</taxon>
        <taxon>Methanosarcinaceae</taxon>
        <taxon>Methanolobus</taxon>
    </lineage>
</organism>
<dbReference type="EMBL" id="VIAQ01000012">
    <property type="protein sequence ID" value="TQD26163.1"/>
    <property type="molecule type" value="Genomic_DNA"/>
</dbReference>
<dbReference type="Proteomes" id="UP000319335">
    <property type="component" value="Unassembled WGS sequence"/>
</dbReference>
<dbReference type="OrthoDB" id="121635at2157"/>
<dbReference type="RefSeq" id="WP_154809200.1">
    <property type="nucleotide sequence ID" value="NZ_VIAQ01000012.1"/>
</dbReference>
<feature type="region of interest" description="Disordered" evidence="1">
    <location>
        <begin position="456"/>
        <end position="480"/>
    </location>
</feature>